<reference evidence="6" key="2">
    <citation type="submission" date="2010-04" db="EMBL/GenBank/DDBJ databases">
        <authorList>
            <person name="Buell R."/>
            <person name="Hamilton J."/>
            <person name="Hostetler J."/>
        </authorList>
    </citation>
    <scope>NUCLEOTIDE SEQUENCE [LARGE SCALE GENOMIC DNA]</scope>
    <source>
        <strain evidence="6">DAOM:BR144</strain>
    </source>
</reference>
<keyword evidence="6" id="KW-1185">Reference proteome</keyword>
<dbReference type="OMA" id="RIKCDAD"/>
<evidence type="ECO:0000313" key="6">
    <source>
        <dbReference type="Proteomes" id="UP000019132"/>
    </source>
</evidence>
<dbReference type="InterPro" id="IPR045379">
    <property type="entry name" value="Crinkler_N"/>
</dbReference>
<organism evidence="5 6">
    <name type="scientific">Globisporangium ultimum (strain ATCC 200006 / CBS 805.95 / DAOM BR144)</name>
    <name type="common">Pythium ultimum</name>
    <dbReference type="NCBI Taxonomy" id="431595"/>
    <lineage>
        <taxon>Eukaryota</taxon>
        <taxon>Sar</taxon>
        <taxon>Stramenopiles</taxon>
        <taxon>Oomycota</taxon>
        <taxon>Peronosporomycetes</taxon>
        <taxon>Pythiales</taxon>
        <taxon>Pythiaceae</taxon>
        <taxon>Globisporangium</taxon>
    </lineage>
</organism>
<dbReference type="VEuPathDB" id="FungiDB:PYU1_G014546"/>
<keyword evidence="3" id="KW-0964">Secreted</keyword>
<dbReference type="Proteomes" id="UP000019132">
    <property type="component" value="Unassembled WGS sequence"/>
</dbReference>
<name>K3XBH8_GLOUD</name>
<dbReference type="GO" id="GO:0005576">
    <property type="term" value="C:extracellular region"/>
    <property type="evidence" value="ECO:0007669"/>
    <property type="project" value="UniProtKB-SubCell"/>
</dbReference>
<dbReference type="AlphaFoldDB" id="K3XBH8"/>
<protein>
    <recommendedName>
        <fullName evidence="4">Crinkler effector protein N-terminal domain-containing protein</fullName>
    </recommendedName>
</protein>
<evidence type="ECO:0000256" key="2">
    <source>
        <dbReference type="ARBA" id="ARBA00004613"/>
    </source>
</evidence>
<sequence>MVKLVCVVVGEEGSAFPVDIEPTQLVGDLKDAIQKKKPNRIKCDADELQLFLAKGDAWLPSNDPDVVAMRSGETPKKVKDLLDVEIDPADEIGDLFACAPTKKVIHCVDVGDLPQEGEFLKLFKWTDDDCGTVMDIKVIDDIVHFTGSKFYMRKEILCVLENFKNIYQNEFDTGEMVNKQFILMGSPGTGKSCILALLCFFIAIKEERPVVWFRQANTTMER</sequence>
<evidence type="ECO:0000259" key="4">
    <source>
        <dbReference type="Pfam" id="PF20147"/>
    </source>
</evidence>
<feature type="domain" description="Crinkler effector protein N-terminal" evidence="4">
    <location>
        <begin position="2"/>
        <end position="107"/>
    </location>
</feature>
<accession>K3XBH8</accession>
<dbReference type="EMBL" id="GL376574">
    <property type="status" value="NOT_ANNOTATED_CDS"/>
    <property type="molecule type" value="Genomic_DNA"/>
</dbReference>
<dbReference type="EnsemblProtists" id="PYU1_T014577">
    <property type="protein sequence ID" value="PYU1_T014577"/>
    <property type="gene ID" value="PYU1_G014546"/>
</dbReference>
<dbReference type="InParanoid" id="K3XBH8"/>
<evidence type="ECO:0000256" key="1">
    <source>
        <dbReference type="ARBA" id="ARBA00004340"/>
    </source>
</evidence>
<dbReference type="Pfam" id="PF20147">
    <property type="entry name" value="Crinkler"/>
    <property type="match status" value="1"/>
</dbReference>
<reference evidence="5" key="3">
    <citation type="submission" date="2015-02" db="UniProtKB">
        <authorList>
            <consortium name="EnsemblProtists"/>
        </authorList>
    </citation>
    <scope>IDENTIFICATION</scope>
    <source>
        <strain evidence="5">DAOM BR144</strain>
    </source>
</reference>
<dbReference type="GO" id="GO:0043657">
    <property type="term" value="C:host cell"/>
    <property type="evidence" value="ECO:0007669"/>
    <property type="project" value="UniProtKB-SubCell"/>
</dbReference>
<comment type="subcellular location">
    <subcellularLocation>
        <location evidence="1">Host cell</location>
    </subcellularLocation>
    <subcellularLocation>
        <location evidence="2">Secreted</location>
    </subcellularLocation>
</comment>
<dbReference type="HOGENOM" id="CLU_1006393_0_0_1"/>
<evidence type="ECO:0000256" key="3">
    <source>
        <dbReference type="ARBA" id="ARBA00022525"/>
    </source>
</evidence>
<proteinExistence type="predicted"/>
<reference evidence="6" key="1">
    <citation type="journal article" date="2010" name="Genome Biol.">
        <title>Genome sequence of the necrotrophic plant pathogen Pythium ultimum reveals original pathogenicity mechanisms and effector repertoire.</title>
        <authorList>
            <person name="Levesque C.A."/>
            <person name="Brouwer H."/>
            <person name="Cano L."/>
            <person name="Hamilton J.P."/>
            <person name="Holt C."/>
            <person name="Huitema E."/>
            <person name="Raffaele S."/>
            <person name="Robideau G.P."/>
            <person name="Thines M."/>
            <person name="Win J."/>
            <person name="Zerillo M.M."/>
            <person name="Beakes G.W."/>
            <person name="Boore J.L."/>
            <person name="Busam D."/>
            <person name="Dumas B."/>
            <person name="Ferriera S."/>
            <person name="Fuerstenberg S.I."/>
            <person name="Gachon C.M."/>
            <person name="Gaulin E."/>
            <person name="Govers F."/>
            <person name="Grenville-Briggs L."/>
            <person name="Horner N."/>
            <person name="Hostetler J."/>
            <person name="Jiang R.H."/>
            <person name="Johnson J."/>
            <person name="Krajaejun T."/>
            <person name="Lin H."/>
            <person name="Meijer H.J."/>
            <person name="Moore B."/>
            <person name="Morris P."/>
            <person name="Phuntmart V."/>
            <person name="Puiu D."/>
            <person name="Shetty J."/>
            <person name="Stajich J.E."/>
            <person name="Tripathy S."/>
            <person name="Wawra S."/>
            <person name="van West P."/>
            <person name="Whitty B.R."/>
            <person name="Coutinho P.M."/>
            <person name="Henrissat B."/>
            <person name="Martin F."/>
            <person name="Thomas P.D."/>
            <person name="Tyler B.M."/>
            <person name="De Vries R.P."/>
            <person name="Kamoun S."/>
            <person name="Yandell M."/>
            <person name="Tisserat N."/>
            <person name="Buell C.R."/>
        </authorList>
    </citation>
    <scope>NUCLEOTIDE SEQUENCE</scope>
    <source>
        <strain evidence="6">DAOM:BR144</strain>
    </source>
</reference>
<evidence type="ECO:0000313" key="5">
    <source>
        <dbReference type="EnsemblProtists" id="PYU1_T014577"/>
    </source>
</evidence>